<keyword evidence="1" id="KW-0472">Membrane</keyword>
<comment type="caution">
    <text evidence="2">The sequence shown here is derived from an EMBL/GenBank/DDBJ whole genome shotgun (WGS) entry which is preliminary data.</text>
</comment>
<keyword evidence="1" id="KW-1133">Transmembrane helix</keyword>
<feature type="transmembrane region" description="Helical" evidence="1">
    <location>
        <begin position="166"/>
        <end position="186"/>
    </location>
</feature>
<keyword evidence="3" id="KW-1185">Reference proteome</keyword>
<reference evidence="2 3" key="1">
    <citation type="submission" date="2020-06" db="EMBL/GenBank/DDBJ databases">
        <title>Actinomadura xiongansis sp. nov., isolated from soil of Baiyangdian.</title>
        <authorList>
            <person name="Zhang X."/>
        </authorList>
    </citation>
    <scope>NUCLEOTIDE SEQUENCE [LARGE SCALE GENOMIC DNA]</scope>
    <source>
        <strain evidence="2 3">HBUM206468</strain>
    </source>
</reference>
<feature type="transmembrane region" description="Helical" evidence="1">
    <location>
        <begin position="206"/>
        <end position="223"/>
    </location>
</feature>
<keyword evidence="1" id="KW-0812">Transmembrane</keyword>
<feature type="transmembrane region" description="Helical" evidence="1">
    <location>
        <begin position="62"/>
        <end position="82"/>
    </location>
</feature>
<dbReference type="RefSeq" id="WP_187247185.1">
    <property type="nucleotide sequence ID" value="NZ_BAAAOK010000009.1"/>
</dbReference>
<gene>
    <name evidence="2" type="ORF">HKK74_32305</name>
</gene>
<organism evidence="2 3">
    <name type="scientific">Actinomadura alba</name>
    <dbReference type="NCBI Taxonomy" id="406431"/>
    <lineage>
        <taxon>Bacteria</taxon>
        <taxon>Bacillati</taxon>
        <taxon>Actinomycetota</taxon>
        <taxon>Actinomycetes</taxon>
        <taxon>Streptosporangiales</taxon>
        <taxon>Thermomonosporaceae</taxon>
        <taxon>Actinomadura</taxon>
    </lineage>
</organism>
<protein>
    <recommendedName>
        <fullName evidence="4">DUF998 domain-containing protein</fullName>
    </recommendedName>
</protein>
<feature type="transmembrane region" description="Helical" evidence="1">
    <location>
        <begin position="133"/>
        <end position="154"/>
    </location>
</feature>
<evidence type="ECO:0000313" key="3">
    <source>
        <dbReference type="Proteomes" id="UP000805614"/>
    </source>
</evidence>
<dbReference type="EMBL" id="JABVEC010000037">
    <property type="protein sequence ID" value="MBC6470136.1"/>
    <property type="molecule type" value="Genomic_DNA"/>
</dbReference>
<evidence type="ECO:0008006" key="4">
    <source>
        <dbReference type="Google" id="ProtNLM"/>
    </source>
</evidence>
<proteinExistence type="predicted"/>
<evidence type="ECO:0000256" key="1">
    <source>
        <dbReference type="SAM" id="Phobius"/>
    </source>
</evidence>
<feature type="transmembrane region" description="Helical" evidence="1">
    <location>
        <begin position="94"/>
        <end position="113"/>
    </location>
</feature>
<evidence type="ECO:0000313" key="2">
    <source>
        <dbReference type="EMBL" id="MBC6470136.1"/>
    </source>
</evidence>
<sequence length="238" mass="25269">MTNGPGTPEAVALSRGVLPAAAGATACLIVVDFAIRSYHEYVEPVPALRAIFNVGAENNLAAWWNSTLLLTVAGMAIVATVLTGRTARPGRWSWLALAVVAAWLSLDESIQVHERLAGPGQEWARGLGVSLPTYAWVLPGAVMALAGAVCAVLWARRFPRDVRFGLLGALAIYLTGALVVEAFNGWARRQGANAVYAFGTSLEEAMEMGACLLAVAVLARLVIHTRDPGSNRIVVRLR</sequence>
<dbReference type="Proteomes" id="UP000805614">
    <property type="component" value="Unassembled WGS sequence"/>
</dbReference>
<name>A0ABR7LZD0_9ACTN</name>
<accession>A0ABR7LZD0</accession>